<evidence type="ECO:0000313" key="10">
    <source>
        <dbReference type="Proteomes" id="UP000285173"/>
    </source>
</evidence>
<sequence length="253" mass="28602">MRTNQQGNFIRGGYPSHSRLNTVTTAAVFIIVGLLFLGRNFGIIDSDLFGILVSWQMLLIVVGVVNLIKRHFFGGVITIAIGAYFLLPEISWVEGEWLDMFWPVLFIFVGIMILFKPERHHFNAHWDGRRPEYTKEVYGSEDGFIVSDNTFGSVQQIVLDPVFRGARLRNAFGGTVLDLRRSKLEAPQTFIDIDCTFGGVEIYLPSDWNLLTQIDAFIGGCDDKRYNSSVEIDKEHILIVRGKVSFGGIEFKS</sequence>
<feature type="domain" description="LiaF transmembrane" evidence="2">
    <location>
        <begin position="25"/>
        <end position="120"/>
    </location>
</feature>
<evidence type="ECO:0000313" key="7">
    <source>
        <dbReference type="EMBL" id="RGZ49435.1"/>
    </source>
</evidence>
<dbReference type="Proteomes" id="UP001055114">
    <property type="component" value="Unassembled WGS sequence"/>
</dbReference>
<dbReference type="PANTHER" id="PTHR40763:SF5">
    <property type="entry name" value="MEMBRANE PROTEIN"/>
    <property type="match status" value="1"/>
</dbReference>
<evidence type="ECO:0000313" key="6">
    <source>
        <dbReference type="EMBL" id="MTU67838.1"/>
    </source>
</evidence>
<dbReference type="EMBL" id="WNDA01000002">
    <property type="protein sequence ID" value="MTU67838.1"/>
    <property type="molecule type" value="Genomic_DNA"/>
</dbReference>
<reference evidence="9 10" key="1">
    <citation type="submission" date="2018-08" db="EMBL/GenBank/DDBJ databases">
        <title>A genome reference for cultivated species of the human gut microbiota.</title>
        <authorList>
            <person name="Zou Y."/>
            <person name="Xue W."/>
            <person name="Luo G."/>
        </authorList>
    </citation>
    <scope>NUCLEOTIDE SEQUENCE [LARGE SCALE GENOMIC DNA]</scope>
    <source>
        <strain evidence="8 9">AM16-50</strain>
        <strain evidence="7 10">AM50-15</strain>
    </source>
</reference>
<evidence type="ECO:0000313" key="8">
    <source>
        <dbReference type="EMBL" id="RHH80429.1"/>
    </source>
</evidence>
<accession>A0A3R5W3Z1</accession>
<dbReference type="OrthoDB" id="129627at2"/>
<keyword evidence="1" id="KW-1133">Transmembrane helix</keyword>
<feature type="transmembrane region" description="Helical" evidence="1">
    <location>
        <begin position="20"/>
        <end position="42"/>
    </location>
</feature>
<keyword evidence="1" id="KW-0812">Transmembrane</keyword>
<evidence type="ECO:0000313" key="9">
    <source>
        <dbReference type="Proteomes" id="UP000283732"/>
    </source>
</evidence>
<evidence type="ECO:0000259" key="2">
    <source>
        <dbReference type="Pfam" id="PF22570"/>
    </source>
</evidence>
<evidence type="ECO:0000256" key="1">
    <source>
        <dbReference type="SAM" id="Phobius"/>
    </source>
</evidence>
<reference evidence="11 12" key="2">
    <citation type="journal article" date="2019" name="Nat. Med.">
        <title>A library of human gut bacterial isolates paired with longitudinal multiomics data enables mechanistic microbiome research.</title>
        <authorList>
            <person name="Poyet M."/>
            <person name="Groussin M."/>
            <person name="Gibbons S.M."/>
            <person name="Avila-Pacheco J."/>
            <person name="Jiang X."/>
            <person name="Kearney S.M."/>
            <person name="Perrotta A.R."/>
            <person name="Berdy B."/>
            <person name="Zhao S."/>
            <person name="Lieberman T.D."/>
            <person name="Swanson P.K."/>
            <person name="Smith M."/>
            <person name="Roesemann S."/>
            <person name="Alexander J.E."/>
            <person name="Rich S.A."/>
            <person name="Livny J."/>
            <person name="Vlamakis H."/>
            <person name="Clish C."/>
            <person name="Bullock K."/>
            <person name="Deik A."/>
            <person name="Scott J."/>
            <person name="Pierce K.A."/>
            <person name="Xavier R.J."/>
            <person name="Alm E.J."/>
        </authorList>
    </citation>
    <scope>NUCLEOTIDE SEQUENCE [LARGE SCALE GENOMIC DNA]</scope>
    <source>
        <strain evidence="6 13">BIOML-A16</strain>
        <strain evidence="4 12">BIOML-A25</strain>
        <strain evidence="5 11">BIOML-A29</strain>
    </source>
</reference>
<dbReference type="Pfam" id="PF22570">
    <property type="entry name" value="LiaF-TM"/>
    <property type="match status" value="1"/>
</dbReference>
<dbReference type="PANTHER" id="PTHR40763">
    <property type="entry name" value="MEMBRANE PROTEIN-RELATED"/>
    <property type="match status" value="1"/>
</dbReference>
<dbReference type="AlphaFoldDB" id="A0A3R5W3Z1"/>
<dbReference type="EMBL" id="QRKC01000001">
    <property type="protein sequence ID" value="RHH80429.1"/>
    <property type="molecule type" value="Genomic_DNA"/>
</dbReference>
<evidence type="ECO:0000313" key="12">
    <source>
        <dbReference type="Proteomes" id="UP000437446"/>
    </source>
</evidence>
<dbReference type="InterPro" id="IPR054331">
    <property type="entry name" value="LiaF_TM"/>
</dbReference>
<dbReference type="GeneID" id="49203703"/>
<dbReference type="EMBL" id="WNCN01000015">
    <property type="protein sequence ID" value="MTU40222.1"/>
    <property type="molecule type" value="Genomic_DNA"/>
</dbReference>
<keyword evidence="11" id="KW-1185">Reference proteome</keyword>
<gene>
    <name evidence="3" type="ORF">CE91St3_23700</name>
    <name evidence="8" type="ORF">DW191_04875</name>
    <name evidence="7" type="ORF">DW986_06615</name>
    <name evidence="4" type="ORF">GMD66_00800</name>
    <name evidence="5" type="ORF">GMD82_12265</name>
    <name evidence="6" type="ORF">GMD92_01760</name>
</gene>
<dbReference type="Proteomes" id="UP000448908">
    <property type="component" value="Unassembled WGS sequence"/>
</dbReference>
<protein>
    <submittedName>
        <fullName evidence="3">Membrane protein</fullName>
    </submittedName>
</protein>
<dbReference type="EMBL" id="WNCR01000001">
    <property type="protein sequence ID" value="MTU27775.1"/>
    <property type="molecule type" value="Genomic_DNA"/>
</dbReference>
<evidence type="ECO:0000313" key="3">
    <source>
        <dbReference type="EMBL" id="GKH72507.1"/>
    </source>
</evidence>
<proteinExistence type="predicted"/>
<evidence type="ECO:0000313" key="11">
    <source>
        <dbReference type="Proteomes" id="UP000434916"/>
    </source>
</evidence>
<feature type="transmembrane region" description="Helical" evidence="1">
    <location>
        <begin position="97"/>
        <end position="115"/>
    </location>
</feature>
<dbReference type="EMBL" id="BQNZ01000002">
    <property type="protein sequence ID" value="GKH72507.1"/>
    <property type="molecule type" value="Genomic_DNA"/>
</dbReference>
<dbReference type="Proteomes" id="UP000283732">
    <property type="component" value="Unassembled WGS sequence"/>
</dbReference>
<evidence type="ECO:0000313" key="5">
    <source>
        <dbReference type="EMBL" id="MTU40222.1"/>
    </source>
</evidence>
<reference evidence="3" key="3">
    <citation type="submission" date="2022-01" db="EMBL/GenBank/DDBJ databases">
        <title>Novel bile acid biosynthetic pathways are enriched in the microbiome of centenarians.</title>
        <authorList>
            <person name="Sato Y."/>
            <person name="Atarashi K."/>
            <person name="Plichta R.D."/>
            <person name="Arai Y."/>
            <person name="Sasajima S."/>
            <person name="Kearney M.S."/>
            <person name="Suda W."/>
            <person name="Takeshita K."/>
            <person name="Sasaki T."/>
            <person name="Okamoto S."/>
            <person name="Skelly N.A."/>
            <person name="Okamura Y."/>
            <person name="Vlamakis H."/>
            <person name="Li Y."/>
            <person name="Tanoue T."/>
            <person name="Takei H."/>
            <person name="Nittono H."/>
            <person name="Narushima S."/>
            <person name="Irie J."/>
            <person name="Itoh H."/>
            <person name="Moriya K."/>
            <person name="Sugiura Y."/>
            <person name="Suematsu M."/>
            <person name="Moritoki N."/>
            <person name="Shibata S."/>
            <person name="Littman R.D."/>
            <person name="Fischbach A.M."/>
            <person name="Uwamino Y."/>
            <person name="Inoue T."/>
            <person name="Honda A."/>
            <person name="Hattori M."/>
            <person name="Murai T."/>
            <person name="Xavier J.R."/>
            <person name="Hirose N."/>
            <person name="Honda K."/>
        </authorList>
    </citation>
    <scope>NUCLEOTIDE SEQUENCE</scope>
    <source>
        <strain evidence="3">CE91-St3</strain>
    </source>
</reference>
<feature type="transmembrane region" description="Helical" evidence="1">
    <location>
        <begin position="72"/>
        <end position="91"/>
    </location>
</feature>
<organism evidence="8 9">
    <name type="scientific">Parabacteroides merdae</name>
    <dbReference type="NCBI Taxonomy" id="46503"/>
    <lineage>
        <taxon>Bacteria</taxon>
        <taxon>Pseudomonadati</taxon>
        <taxon>Bacteroidota</taxon>
        <taxon>Bacteroidia</taxon>
        <taxon>Bacteroidales</taxon>
        <taxon>Tannerellaceae</taxon>
        <taxon>Parabacteroides</taxon>
    </lineage>
</organism>
<dbReference type="Proteomes" id="UP000437446">
    <property type="component" value="Unassembled WGS sequence"/>
</dbReference>
<name>A0A3R5W3Z1_9BACT</name>
<keyword evidence="1" id="KW-0472">Membrane</keyword>
<evidence type="ECO:0000313" key="13">
    <source>
        <dbReference type="Proteomes" id="UP000448908"/>
    </source>
</evidence>
<dbReference type="RefSeq" id="WP_005639793.1">
    <property type="nucleotide sequence ID" value="NZ_BAABYG010000001.1"/>
</dbReference>
<dbReference type="EMBL" id="QSEF01000007">
    <property type="protein sequence ID" value="RGZ49435.1"/>
    <property type="molecule type" value="Genomic_DNA"/>
</dbReference>
<dbReference type="Proteomes" id="UP000434916">
    <property type="component" value="Unassembled WGS sequence"/>
</dbReference>
<feature type="transmembrane region" description="Helical" evidence="1">
    <location>
        <begin position="48"/>
        <end position="65"/>
    </location>
</feature>
<comment type="caution">
    <text evidence="8">The sequence shown here is derived from an EMBL/GenBank/DDBJ whole genome shotgun (WGS) entry which is preliminary data.</text>
</comment>
<evidence type="ECO:0000313" key="4">
    <source>
        <dbReference type="EMBL" id="MTU27775.1"/>
    </source>
</evidence>
<dbReference type="Proteomes" id="UP000285173">
    <property type="component" value="Unassembled WGS sequence"/>
</dbReference>